<evidence type="ECO:0000313" key="13">
    <source>
        <dbReference type="EMBL" id="GAA2125485.1"/>
    </source>
</evidence>
<evidence type="ECO:0000256" key="7">
    <source>
        <dbReference type="ARBA" id="ARBA00022840"/>
    </source>
</evidence>
<keyword evidence="4" id="KW-0808">Transferase</keyword>
<dbReference type="RefSeq" id="WP_344559314.1">
    <property type="nucleotide sequence ID" value="NZ_BAAANS010000110.1"/>
</dbReference>
<dbReference type="InterPro" id="IPR036890">
    <property type="entry name" value="HATPase_C_sf"/>
</dbReference>
<evidence type="ECO:0000256" key="3">
    <source>
        <dbReference type="ARBA" id="ARBA00022553"/>
    </source>
</evidence>
<keyword evidence="8" id="KW-0902">Two-component regulatory system</keyword>
<evidence type="ECO:0000259" key="11">
    <source>
        <dbReference type="Pfam" id="PF02518"/>
    </source>
</evidence>
<feature type="compositionally biased region" description="Low complexity" evidence="10">
    <location>
        <begin position="352"/>
        <end position="363"/>
    </location>
</feature>
<comment type="caution">
    <text evidence="13">The sequence shown here is derived from an EMBL/GenBank/DDBJ whole genome shotgun (WGS) entry which is preliminary data.</text>
</comment>
<dbReference type="EMBL" id="BAAANS010000110">
    <property type="protein sequence ID" value="GAA2125485.1"/>
    <property type="molecule type" value="Genomic_DNA"/>
</dbReference>
<dbReference type="Pfam" id="PF02518">
    <property type="entry name" value="HATPase_c"/>
    <property type="match status" value="1"/>
</dbReference>
<name>A0ABP5K3H9_9ACTN</name>
<dbReference type="Proteomes" id="UP001500897">
    <property type="component" value="Unassembled WGS sequence"/>
</dbReference>
<evidence type="ECO:0000256" key="5">
    <source>
        <dbReference type="ARBA" id="ARBA00022741"/>
    </source>
</evidence>
<dbReference type="Gene3D" id="1.20.5.1930">
    <property type="match status" value="1"/>
</dbReference>
<dbReference type="Gene3D" id="3.30.565.10">
    <property type="entry name" value="Histidine kinase-like ATPase, C-terminal domain"/>
    <property type="match status" value="1"/>
</dbReference>
<feature type="domain" description="Signal transduction histidine kinase subgroup 3 dimerisation and phosphoacceptor" evidence="12">
    <location>
        <begin position="193"/>
        <end position="260"/>
    </location>
</feature>
<dbReference type="SUPFAM" id="SSF55874">
    <property type="entry name" value="ATPase domain of HSP90 chaperone/DNA topoisomerase II/histidine kinase"/>
    <property type="match status" value="1"/>
</dbReference>
<feature type="coiled-coil region" evidence="9">
    <location>
        <begin position="233"/>
        <end position="260"/>
    </location>
</feature>
<keyword evidence="6" id="KW-0418">Kinase</keyword>
<evidence type="ECO:0000313" key="14">
    <source>
        <dbReference type="Proteomes" id="UP001500897"/>
    </source>
</evidence>
<comment type="catalytic activity">
    <reaction evidence="1">
        <text>ATP + protein L-histidine = ADP + protein N-phospho-L-histidine.</text>
        <dbReference type="EC" id="2.7.13.3"/>
    </reaction>
</comment>
<dbReference type="InterPro" id="IPR011712">
    <property type="entry name" value="Sig_transdc_His_kin_sub3_dim/P"/>
</dbReference>
<dbReference type="CDD" id="cd16917">
    <property type="entry name" value="HATPase_UhpB-NarQ-NarX-like"/>
    <property type="match status" value="1"/>
</dbReference>
<dbReference type="PANTHER" id="PTHR24421:SF10">
    <property type="entry name" value="NITRATE_NITRITE SENSOR PROTEIN NARQ"/>
    <property type="match status" value="1"/>
</dbReference>
<keyword evidence="3" id="KW-0597">Phosphoprotein</keyword>
<evidence type="ECO:0000256" key="10">
    <source>
        <dbReference type="SAM" id="MobiDB-lite"/>
    </source>
</evidence>
<evidence type="ECO:0000256" key="2">
    <source>
        <dbReference type="ARBA" id="ARBA00012438"/>
    </source>
</evidence>
<evidence type="ECO:0000256" key="4">
    <source>
        <dbReference type="ARBA" id="ARBA00022679"/>
    </source>
</evidence>
<evidence type="ECO:0000259" key="12">
    <source>
        <dbReference type="Pfam" id="PF07730"/>
    </source>
</evidence>
<evidence type="ECO:0000256" key="9">
    <source>
        <dbReference type="SAM" id="Coils"/>
    </source>
</evidence>
<proteinExistence type="predicted"/>
<evidence type="ECO:0000256" key="6">
    <source>
        <dbReference type="ARBA" id="ARBA00022777"/>
    </source>
</evidence>
<dbReference type="EC" id="2.7.13.3" evidence="2"/>
<keyword evidence="5" id="KW-0547">Nucleotide-binding</keyword>
<reference evidence="14" key="1">
    <citation type="journal article" date="2019" name="Int. J. Syst. Evol. Microbiol.">
        <title>The Global Catalogue of Microorganisms (GCM) 10K type strain sequencing project: providing services to taxonomists for standard genome sequencing and annotation.</title>
        <authorList>
            <consortium name="The Broad Institute Genomics Platform"/>
            <consortium name="The Broad Institute Genome Sequencing Center for Infectious Disease"/>
            <person name="Wu L."/>
            <person name="Ma J."/>
        </authorList>
    </citation>
    <scope>NUCLEOTIDE SEQUENCE [LARGE SCALE GENOMIC DNA]</scope>
    <source>
        <strain evidence="14">JCM 14559</strain>
    </source>
</reference>
<dbReference type="InterPro" id="IPR003594">
    <property type="entry name" value="HATPase_dom"/>
</dbReference>
<sequence length="409" mass="42972">MHGRRGGSQSLWWAAGLLLLAVLGAFDVAQHYRSAHLTNALPLTLLVLRCAPLPLVWKWPRTATAAVSAAACGTGSALLVPVGPNEPWPWPVTSILVQSVALVLLGLRHPGGTPRRRRALAAAWTASQLPGAALVALLPDRGGPADLLPFAVVSAAAALVGELAGARAETARDLARERADSTAERARRVRLEERARLARELHDVVAHHLSVVVARADSAPYRVPSAADDQDVREELAAIAEEARSSLNEMRRVLRLLREDAPDTTEAARTPLPGLAQLPDLVAGVRSTGADVRLESPLPDHQQVAPTTQLAAFRIVQEALTNAIRHAPGAPVTITVTQHAARLHLRVSNARPPAGATTTATPGSGHGLRGIRERAATCGGTAEAGPTPDGGFRVSATIPTSPDRESAPQ</sequence>
<keyword evidence="7" id="KW-0067">ATP-binding</keyword>
<dbReference type="Pfam" id="PF07730">
    <property type="entry name" value="HisKA_3"/>
    <property type="match status" value="1"/>
</dbReference>
<feature type="domain" description="Histidine kinase/HSP90-like ATPase" evidence="11">
    <location>
        <begin position="310"/>
        <end position="400"/>
    </location>
</feature>
<evidence type="ECO:0000256" key="1">
    <source>
        <dbReference type="ARBA" id="ARBA00000085"/>
    </source>
</evidence>
<protein>
    <recommendedName>
        <fullName evidence="2">histidine kinase</fullName>
        <ecNumber evidence="2">2.7.13.3</ecNumber>
    </recommendedName>
</protein>
<keyword evidence="9" id="KW-0175">Coiled coil</keyword>
<dbReference type="PANTHER" id="PTHR24421">
    <property type="entry name" value="NITRATE/NITRITE SENSOR PROTEIN NARX-RELATED"/>
    <property type="match status" value="1"/>
</dbReference>
<feature type="region of interest" description="Disordered" evidence="10">
    <location>
        <begin position="350"/>
        <end position="409"/>
    </location>
</feature>
<keyword evidence="14" id="KW-1185">Reference proteome</keyword>
<organism evidence="13 14">
    <name type="scientific">Kitasatospora saccharophila</name>
    <dbReference type="NCBI Taxonomy" id="407973"/>
    <lineage>
        <taxon>Bacteria</taxon>
        <taxon>Bacillati</taxon>
        <taxon>Actinomycetota</taxon>
        <taxon>Actinomycetes</taxon>
        <taxon>Kitasatosporales</taxon>
        <taxon>Streptomycetaceae</taxon>
        <taxon>Kitasatospora</taxon>
    </lineage>
</organism>
<evidence type="ECO:0000256" key="8">
    <source>
        <dbReference type="ARBA" id="ARBA00023012"/>
    </source>
</evidence>
<gene>
    <name evidence="13" type="ORF">GCM10009759_77570</name>
</gene>
<dbReference type="InterPro" id="IPR050482">
    <property type="entry name" value="Sensor_HK_TwoCompSys"/>
</dbReference>
<accession>A0ABP5K3H9</accession>